<dbReference type="InterPro" id="IPR005303">
    <property type="entry name" value="MOCOS_middle"/>
</dbReference>
<dbReference type="SUPFAM" id="SSF50800">
    <property type="entry name" value="PK beta-barrel domain-like"/>
    <property type="match status" value="1"/>
</dbReference>
<sequence length="262" mass="29158">MRVASLHRYPVKGLSPESRESFELEPRRYVPGDRLYAIENGPSGFDPAAPRHQPKIKFLMLMRNERLATLRTRYVDETTTLVIEEEGQEVLRADLSAEAGRSSVSAFFEGFMPAELRGPPRVLKAPDGFRFTDSRSGFISLLNLASVAALEERIGAPVDPLRFRANVAMEGLPAWTEFDWIGRSIRIGEEAVVTVTKRIVRCAATEVDPATGARDLDVVRTLQRNWDHADCGIYAEIVRPGRIRPGDAIEVMEPAQAELALA</sequence>
<evidence type="ECO:0000259" key="1">
    <source>
        <dbReference type="PROSITE" id="PS51340"/>
    </source>
</evidence>
<dbReference type="Pfam" id="PF03473">
    <property type="entry name" value="MOSC"/>
    <property type="match status" value="1"/>
</dbReference>
<dbReference type="PROSITE" id="PS51340">
    <property type="entry name" value="MOSC"/>
    <property type="match status" value="1"/>
</dbReference>
<dbReference type="GO" id="GO:0030170">
    <property type="term" value="F:pyridoxal phosphate binding"/>
    <property type="evidence" value="ECO:0007669"/>
    <property type="project" value="InterPro"/>
</dbReference>
<dbReference type="RefSeq" id="WP_133767803.1">
    <property type="nucleotide sequence ID" value="NZ_SNZR01000001.1"/>
</dbReference>
<gene>
    <name evidence="2" type="ORF">EV668_0006</name>
</gene>
<dbReference type="GO" id="GO:0003824">
    <property type="term" value="F:catalytic activity"/>
    <property type="evidence" value="ECO:0007669"/>
    <property type="project" value="InterPro"/>
</dbReference>
<dbReference type="OrthoDB" id="581532at2"/>
<organism evidence="2 3">
    <name type="scientific">Enterovirga rhinocerotis</name>
    <dbReference type="NCBI Taxonomy" id="1339210"/>
    <lineage>
        <taxon>Bacteria</taxon>
        <taxon>Pseudomonadati</taxon>
        <taxon>Pseudomonadota</taxon>
        <taxon>Alphaproteobacteria</taxon>
        <taxon>Hyphomicrobiales</taxon>
        <taxon>Methylobacteriaceae</taxon>
        <taxon>Enterovirga</taxon>
    </lineage>
</organism>
<proteinExistence type="predicted"/>
<name>A0A4R7CEY3_9HYPH</name>
<dbReference type="PANTHER" id="PTHR36930">
    <property type="entry name" value="METAL-SULFUR CLUSTER BIOSYNTHESIS PROTEINS YUAD-RELATED"/>
    <property type="match status" value="1"/>
</dbReference>
<protein>
    <recommendedName>
        <fullName evidence="1">MOSC domain-containing protein</fullName>
    </recommendedName>
</protein>
<dbReference type="Gene3D" id="2.40.33.20">
    <property type="entry name" value="PK beta-barrel domain-like"/>
    <property type="match status" value="1"/>
</dbReference>
<dbReference type="GO" id="GO:0030151">
    <property type="term" value="F:molybdenum ion binding"/>
    <property type="evidence" value="ECO:0007669"/>
    <property type="project" value="InterPro"/>
</dbReference>
<dbReference type="Pfam" id="PF03476">
    <property type="entry name" value="MOSC_N"/>
    <property type="match status" value="1"/>
</dbReference>
<dbReference type="EMBL" id="SNZR01000001">
    <property type="protein sequence ID" value="TDR95892.1"/>
    <property type="molecule type" value="Genomic_DNA"/>
</dbReference>
<feature type="domain" description="MOSC" evidence="1">
    <location>
        <begin position="101"/>
        <end position="252"/>
    </location>
</feature>
<dbReference type="PANTHER" id="PTHR36930:SF1">
    <property type="entry name" value="MOSC DOMAIN-CONTAINING PROTEIN"/>
    <property type="match status" value="1"/>
</dbReference>
<accession>A0A4R7CEY3</accession>
<reference evidence="2 3" key="1">
    <citation type="submission" date="2019-03" db="EMBL/GenBank/DDBJ databases">
        <title>Genomic Encyclopedia of Type Strains, Phase IV (KMG-IV): sequencing the most valuable type-strain genomes for metagenomic binning, comparative biology and taxonomic classification.</title>
        <authorList>
            <person name="Goeker M."/>
        </authorList>
    </citation>
    <scope>NUCLEOTIDE SEQUENCE [LARGE SCALE GENOMIC DNA]</scope>
    <source>
        <strain evidence="2 3">DSM 25903</strain>
    </source>
</reference>
<dbReference type="InterPro" id="IPR005302">
    <property type="entry name" value="MoCF_Sase_C"/>
</dbReference>
<evidence type="ECO:0000313" key="2">
    <source>
        <dbReference type="EMBL" id="TDR95892.1"/>
    </source>
</evidence>
<evidence type="ECO:0000313" key="3">
    <source>
        <dbReference type="Proteomes" id="UP000295122"/>
    </source>
</evidence>
<dbReference type="InterPro" id="IPR011037">
    <property type="entry name" value="Pyrv_Knase-like_insert_dom_sf"/>
</dbReference>
<keyword evidence="3" id="KW-1185">Reference proteome</keyword>
<dbReference type="AlphaFoldDB" id="A0A4R7CEY3"/>
<comment type="caution">
    <text evidence="2">The sequence shown here is derived from an EMBL/GenBank/DDBJ whole genome shotgun (WGS) entry which is preliminary data.</text>
</comment>
<dbReference type="InterPro" id="IPR052716">
    <property type="entry name" value="MOSC_domain"/>
</dbReference>
<dbReference type="Proteomes" id="UP000295122">
    <property type="component" value="Unassembled WGS sequence"/>
</dbReference>